<dbReference type="Proteomes" id="UP001054837">
    <property type="component" value="Unassembled WGS sequence"/>
</dbReference>
<gene>
    <name evidence="1" type="ORF">CDAR_452731</name>
</gene>
<dbReference type="EMBL" id="BPLQ01007927">
    <property type="protein sequence ID" value="GIY33342.1"/>
    <property type="molecule type" value="Genomic_DNA"/>
</dbReference>
<organism evidence="1 2">
    <name type="scientific">Caerostris darwini</name>
    <dbReference type="NCBI Taxonomy" id="1538125"/>
    <lineage>
        <taxon>Eukaryota</taxon>
        <taxon>Metazoa</taxon>
        <taxon>Ecdysozoa</taxon>
        <taxon>Arthropoda</taxon>
        <taxon>Chelicerata</taxon>
        <taxon>Arachnida</taxon>
        <taxon>Araneae</taxon>
        <taxon>Araneomorphae</taxon>
        <taxon>Entelegynae</taxon>
        <taxon>Araneoidea</taxon>
        <taxon>Araneidae</taxon>
        <taxon>Caerostris</taxon>
    </lineage>
</organism>
<evidence type="ECO:0000313" key="2">
    <source>
        <dbReference type="Proteomes" id="UP001054837"/>
    </source>
</evidence>
<comment type="caution">
    <text evidence="1">The sequence shown here is derived from an EMBL/GenBank/DDBJ whole genome shotgun (WGS) entry which is preliminary data.</text>
</comment>
<evidence type="ECO:0000313" key="1">
    <source>
        <dbReference type="EMBL" id="GIY33342.1"/>
    </source>
</evidence>
<reference evidence="1 2" key="1">
    <citation type="submission" date="2021-06" db="EMBL/GenBank/DDBJ databases">
        <title>Caerostris darwini draft genome.</title>
        <authorList>
            <person name="Kono N."/>
            <person name="Arakawa K."/>
        </authorList>
    </citation>
    <scope>NUCLEOTIDE SEQUENCE [LARGE SCALE GENOMIC DNA]</scope>
</reference>
<dbReference type="AlphaFoldDB" id="A0AAV4SL83"/>
<name>A0AAV4SL83_9ARAC</name>
<protein>
    <submittedName>
        <fullName evidence="1">Uncharacterized protein</fullName>
    </submittedName>
</protein>
<sequence>MAKWLVGKLDFFMMTKSPTWRFSSSTWVFAGGNASTHCATFSKIPSGCFEQVAIECDGVAAHLPVHLKGNLTFRLLRNETGLKHVMTQYRYLMKLKLSN</sequence>
<accession>A0AAV4SL83</accession>
<keyword evidence="2" id="KW-1185">Reference proteome</keyword>
<proteinExistence type="predicted"/>